<evidence type="ECO:0000259" key="2">
    <source>
        <dbReference type="PROSITE" id="PS51857"/>
    </source>
</evidence>
<gene>
    <name evidence="3" type="ORF">ACFFHU_22725</name>
</gene>
<dbReference type="InterPro" id="IPR002059">
    <property type="entry name" value="CSP_DNA-bd"/>
</dbReference>
<feature type="region of interest" description="Disordered" evidence="1">
    <location>
        <begin position="73"/>
        <end position="98"/>
    </location>
</feature>
<dbReference type="Proteomes" id="UP001589894">
    <property type="component" value="Unassembled WGS sequence"/>
</dbReference>
<sequence length="98" mass="10448">MTSDGVVRSYRADEGWGVIDGPDVPGGCWVHFSAIAGDGYAELAPGQAVSFRAEAQPQDGYAYRAVKVWTGDAEPADPETDDGDSTAYRSTLTLNFDE</sequence>
<dbReference type="PROSITE" id="PS51857">
    <property type="entry name" value="CSD_2"/>
    <property type="match status" value="1"/>
</dbReference>
<dbReference type="EMBL" id="JBHLUE010000019">
    <property type="protein sequence ID" value="MFC0566942.1"/>
    <property type="molecule type" value="Genomic_DNA"/>
</dbReference>
<dbReference type="InterPro" id="IPR012340">
    <property type="entry name" value="NA-bd_OB-fold"/>
</dbReference>
<dbReference type="Gene3D" id="2.40.50.140">
    <property type="entry name" value="Nucleic acid-binding proteins"/>
    <property type="match status" value="1"/>
</dbReference>
<keyword evidence="4" id="KW-1185">Reference proteome</keyword>
<evidence type="ECO:0000313" key="4">
    <source>
        <dbReference type="Proteomes" id="UP001589894"/>
    </source>
</evidence>
<accession>A0ABV6P1N6</accession>
<proteinExistence type="predicted"/>
<feature type="compositionally biased region" description="Polar residues" evidence="1">
    <location>
        <begin position="87"/>
        <end position="98"/>
    </location>
</feature>
<dbReference type="SUPFAM" id="SSF50249">
    <property type="entry name" value="Nucleic acid-binding proteins"/>
    <property type="match status" value="1"/>
</dbReference>
<comment type="caution">
    <text evidence="3">The sequence shown here is derived from an EMBL/GenBank/DDBJ whole genome shotgun (WGS) entry which is preliminary data.</text>
</comment>
<name>A0ABV6P1N6_9ACTN</name>
<dbReference type="Pfam" id="PF00313">
    <property type="entry name" value="CSD"/>
    <property type="match status" value="1"/>
</dbReference>
<evidence type="ECO:0000313" key="3">
    <source>
        <dbReference type="EMBL" id="MFC0566942.1"/>
    </source>
</evidence>
<reference evidence="3 4" key="1">
    <citation type="submission" date="2024-09" db="EMBL/GenBank/DDBJ databases">
        <authorList>
            <person name="Sun Q."/>
            <person name="Mori K."/>
        </authorList>
    </citation>
    <scope>NUCLEOTIDE SEQUENCE [LARGE SCALE GENOMIC DNA]</scope>
    <source>
        <strain evidence="3 4">TBRC 2205</strain>
    </source>
</reference>
<feature type="compositionally biased region" description="Acidic residues" evidence="1">
    <location>
        <begin position="74"/>
        <end position="84"/>
    </location>
</feature>
<evidence type="ECO:0000256" key="1">
    <source>
        <dbReference type="SAM" id="MobiDB-lite"/>
    </source>
</evidence>
<organism evidence="3 4">
    <name type="scientific">Plantactinospora siamensis</name>
    <dbReference type="NCBI Taxonomy" id="555372"/>
    <lineage>
        <taxon>Bacteria</taxon>
        <taxon>Bacillati</taxon>
        <taxon>Actinomycetota</taxon>
        <taxon>Actinomycetes</taxon>
        <taxon>Micromonosporales</taxon>
        <taxon>Micromonosporaceae</taxon>
        <taxon>Plantactinospora</taxon>
    </lineage>
</organism>
<feature type="domain" description="CSD" evidence="2">
    <location>
        <begin position="2"/>
        <end position="70"/>
    </location>
</feature>
<dbReference type="RefSeq" id="WP_377342048.1">
    <property type="nucleotide sequence ID" value="NZ_JBHLUE010000019.1"/>
</dbReference>
<protein>
    <submittedName>
        <fullName evidence="3">Cold-shock protein</fullName>
    </submittedName>
</protein>